<keyword evidence="3" id="KW-0804">Transcription</keyword>
<accession>A0ABR9IZ39</accession>
<evidence type="ECO:0000256" key="2">
    <source>
        <dbReference type="ARBA" id="ARBA00023125"/>
    </source>
</evidence>
<dbReference type="Gene3D" id="1.10.260.40">
    <property type="entry name" value="lambda repressor-like DNA-binding domains"/>
    <property type="match status" value="1"/>
</dbReference>
<evidence type="ECO:0000256" key="3">
    <source>
        <dbReference type="ARBA" id="ARBA00023163"/>
    </source>
</evidence>
<keyword evidence="1" id="KW-0805">Transcription regulation</keyword>
<evidence type="ECO:0000313" key="5">
    <source>
        <dbReference type="EMBL" id="MBE1508479.1"/>
    </source>
</evidence>
<dbReference type="InterPro" id="IPR000843">
    <property type="entry name" value="HTH_LacI"/>
</dbReference>
<dbReference type="InterPro" id="IPR028082">
    <property type="entry name" value="Peripla_BP_I"/>
</dbReference>
<dbReference type="PROSITE" id="PS50932">
    <property type="entry name" value="HTH_LACI_2"/>
    <property type="match status" value="1"/>
</dbReference>
<feature type="domain" description="HTH lacI-type" evidence="4">
    <location>
        <begin position="2"/>
        <end position="57"/>
    </location>
</feature>
<dbReference type="Pfam" id="PF13377">
    <property type="entry name" value="Peripla_BP_3"/>
    <property type="match status" value="1"/>
</dbReference>
<dbReference type="Gene3D" id="3.40.50.2300">
    <property type="match status" value="2"/>
</dbReference>
<proteinExistence type="predicted"/>
<protein>
    <submittedName>
        <fullName evidence="5">DNA-binding LacI/PurR family transcriptional regulator</fullName>
    </submittedName>
</protein>
<dbReference type="InterPro" id="IPR046335">
    <property type="entry name" value="LacI/GalR-like_sensor"/>
</dbReference>
<dbReference type="SUPFAM" id="SSF47413">
    <property type="entry name" value="lambda repressor-like DNA-binding domains"/>
    <property type="match status" value="1"/>
</dbReference>
<organism evidence="5 6">
    <name type="scientific">Rhizobium viscosum</name>
    <name type="common">Arthrobacter viscosus</name>
    <dbReference type="NCBI Taxonomy" id="1673"/>
    <lineage>
        <taxon>Bacteria</taxon>
        <taxon>Pseudomonadati</taxon>
        <taxon>Pseudomonadota</taxon>
        <taxon>Alphaproteobacteria</taxon>
        <taxon>Hyphomicrobiales</taxon>
        <taxon>Rhizobiaceae</taxon>
        <taxon>Rhizobium/Agrobacterium group</taxon>
        <taxon>Rhizobium</taxon>
    </lineage>
</organism>
<dbReference type="PANTHER" id="PTHR30146:SF109">
    <property type="entry name" value="HTH-TYPE TRANSCRIPTIONAL REGULATOR GALS"/>
    <property type="match status" value="1"/>
</dbReference>
<name>A0ABR9IZ39_RHIVS</name>
<keyword evidence="6" id="KW-1185">Reference proteome</keyword>
<dbReference type="RefSeq" id="WP_183726353.1">
    <property type="nucleotide sequence ID" value="NZ_BAAAVL010000010.1"/>
</dbReference>
<evidence type="ECO:0000256" key="1">
    <source>
        <dbReference type="ARBA" id="ARBA00023015"/>
    </source>
</evidence>
<dbReference type="InterPro" id="IPR010982">
    <property type="entry name" value="Lambda_DNA-bd_dom_sf"/>
</dbReference>
<keyword evidence="2 5" id="KW-0238">DNA-binding</keyword>
<comment type="caution">
    <text evidence="5">The sequence shown here is derived from an EMBL/GenBank/DDBJ whole genome shotgun (WGS) entry which is preliminary data.</text>
</comment>
<dbReference type="Pfam" id="PF00356">
    <property type="entry name" value="LacI"/>
    <property type="match status" value="1"/>
</dbReference>
<sequence>MTTLKQVALKAGCSMATASRVLNLSGPVSQAAALRVRRAAAEVGYRAAAPSARSGRRPVIGVLVPSVTNPVFASSLSGIQNRMLVAGHSVLIAQSNYDPDQEANAVAGLLGERPTGLILTVCNGETSPALAQDLPPTVLLGSSPTVRYPAAVTVNNYAAGCRLTEHLLSMGHRRILYVSGSFKASDRALLRYRGYLQTMEAAGVAPLEAVEVPFVSGYDQMDLGQALRTFSPTAIIGSNDLIALGVIGAINREGLRVPDDISVAGFDGIAIGKLINPTLTSIEMPDLSMGATAASLLLDIVENDAPLRHLELSHALRPGGTVRNLQNEETAALSGCDGSGSKPRAA</sequence>
<dbReference type="SMART" id="SM00354">
    <property type="entry name" value="HTH_LACI"/>
    <property type="match status" value="1"/>
</dbReference>
<gene>
    <name evidence="5" type="ORF">H4W29_005724</name>
</gene>
<dbReference type="GO" id="GO:0003677">
    <property type="term" value="F:DNA binding"/>
    <property type="evidence" value="ECO:0007669"/>
    <property type="project" value="UniProtKB-KW"/>
</dbReference>
<evidence type="ECO:0000259" key="4">
    <source>
        <dbReference type="PROSITE" id="PS50932"/>
    </source>
</evidence>
<dbReference type="PANTHER" id="PTHR30146">
    <property type="entry name" value="LACI-RELATED TRANSCRIPTIONAL REPRESSOR"/>
    <property type="match status" value="1"/>
</dbReference>
<dbReference type="SUPFAM" id="SSF53822">
    <property type="entry name" value="Periplasmic binding protein-like I"/>
    <property type="match status" value="1"/>
</dbReference>
<dbReference type="EMBL" id="JADBEC010000002">
    <property type="protein sequence ID" value="MBE1508479.1"/>
    <property type="molecule type" value="Genomic_DNA"/>
</dbReference>
<dbReference type="Proteomes" id="UP000620262">
    <property type="component" value="Unassembled WGS sequence"/>
</dbReference>
<evidence type="ECO:0000313" key="6">
    <source>
        <dbReference type="Proteomes" id="UP000620262"/>
    </source>
</evidence>
<reference evidence="5 6" key="1">
    <citation type="submission" date="2020-10" db="EMBL/GenBank/DDBJ databases">
        <title>Sequencing the genomes of 1000 actinobacteria strains.</title>
        <authorList>
            <person name="Klenk H.-P."/>
        </authorList>
    </citation>
    <scope>NUCLEOTIDE SEQUENCE [LARGE SCALE GENOMIC DNA]</scope>
    <source>
        <strain evidence="5 6">DSM 7307</strain>
    </source>
</reference>